<dbReference type="GO" id="GO:0006913">
    <property type="term" value="P:nucleocytoplasmic transport"/>
    <property type="evidence" value="ECO:0007669"/>
    <property type="project" value="TreeGrafter"/>
</dbReference>
<dbReference type="SMART" id="SM00367">
    <property type="entry name" value="LRR_CC"/>
    <property type="match status" value="4"/>
</dbReference>
<evidence type="ECO:0000313" key="7">
    <source>
        <dbReference type="EMBL" id="CAL4761519.1"/>
    </source>
</evidence>
<keyword evidence="8" id="KW-1185">Reference proteome</keyword>
<evidence type="ECO:0000313" key="8">
    <source>
        <dbReference type="Proteomes" id="UP001152797"/>
    </source>
</evidence>
<evidence type="ECO:0000256" key="2">
    <source>
        <dbReference type="ARBA" id="ARBA00022614"/>
    </source>
</evidence>
<dbReference type="OrthoDB" id="120976at2759"/>
<name>A0A9P1BIU8_9DINO</name>
<dbReference type="GO" id="GO:0031267">
    <property type="term" value="F:small GTPase binding"/>
    <property type="evidence" value="ECO:0007669"/>
    <property type="project" value="TreeGrafter"/>
</dbReference>
<dbReference type="GO" id="GO:0005829">
    <property type="term" value="C:cytosol"/>
    <property type="evidence" value="ECO:0007669"/>
    <property type="project" value="TreeGrafter"/>
</dbReference>
<evidence type="ECO:0000256" key="4">
    <source>
        <dbReference type="SAM" id="MobiDB-lite"/>
    </source>
</evidence>
<protein>
    <submittedName>
        <fullName evidence="7">Ribonuclease inhibitor</fullName>
    </submittedName>
</protein>
<dbReference type="PROSITE" id="PS50053">
    <property type="entry name" value="UBIQUITIN_2"/>
    <property type="match status" value="1"/>
</dbReference>
<dbReference type="Pfam" id="PF13516">
    <property type="entry name" value="LRR_6"/>
    <property type="match status" value="3"/>
</dbReference>
<dbReference type="Proteomes" id="UP001152797">
    <property type="component" value="Unassembled WGS sequence"/>
</dbReference>
<evidence type="ECO:0000259" key="5">
    <source>
        <dbReference type="PROSITE" id="PS50053"/>
    </source>
</evidence>
<feature type="domain" description="Ubiquitin-like" evidence="5">
    <location>
        <begin position="89"/>
        <end position="162"/>
    </location>
</feature>
<dbReference type="EMBL" id="CAMXCT020000121">
    <property type="protein sequence ID" value="CAL1127582.1"/>
    <property type="molecule type" value="Genomic_DNA"/>
</dbReference>
<dbReference type="AlphaFoldDB" id="A0A9P1BIU8"/>
<gene>
    <name evidence="6" type="ORF">C1SCF055_LOCUS2628</name>
</gene>
<dbReference type="PANTHER" id="PTHR24113:SF12">
    <property type="entry name" value="RAN GTPASE-ACTIVATING PROTEIN 1"/>
    <property type="match status" value="1"/>
</dbReference>
<evidence type="ECO:0000256" key="1">
    <source>
        <dbReference type="ARBA" id="ARBA00022468"/>
    </source>
</evidence>
<dbReference type="SMART" id="SM00368">
    <property type="entry name" value="LRR_RI"/>
    <property type="match status" value="7"/>
</dbReference>
<proteinExistence type="predicted"/>
<dbReference type="InterPro" id="IPR006553">
    <property type="entry name" value="Leu-rich_rpt_Cys-con_subtyp"/>
</dbReference>
<dbReference type="CDD" id="cd17039">
    <property type="entry name" value="Ubl_ubiquitin_like"/>
    <property type="match status" value="1"/>
</dbReference>
<dbReference type="InterPro" id="IPR032675">
    <property type="entry name" value="LRR_dom_sf"/>
</dbReference>
<evidence type="ECO:0000313" key="6">
    <source>
        <dbReference type="EMBL" id="CAI3974207.1"/>
    </source>
</evidence>
<dbReference type="InterPro" id="IPR029071">
    <property type="entry name" value="Ubiquitin-like_domsf"/>
</dbReference>
<dbReference type="InterPro" id="IPR001611">
    <property type="entry name" value="Leu-rich_rpt"/>
</dbReference>
<keyword evidence="1" id="KW-0343">GTPase activation</keyword>
<organism evidence="6">
    <name type="scientific">Cladocopium goreaui</name>
    <dbReference type="NCBI Taxonomy" id="2562237"/>
    <lineage>
        <taxon>Eukaryota</taxon>
        <taxon>Sar</taxon>
        <taxon>Alveolata</taxon>
        <taxon>Dinophyceae</taxon>
        <taxon>Suessiales</taxon>
        <taxon>Symbiodiniaceae</taxon>
        <taxon>Cladocopium</taxon>
    </lineage>
</organism>
<dbReference type="EMBL" id="CAMXCT010000121">
    <property type="protein sequence ID" value="CAI3974207.1"/>
    <property type="molecule type" value="Genomic_DNA"/>
</dbReference>
<sequence>MGGAWSTGSIQAFSAPAFSERRSSSALLDKGFAALERDFEASNRRLDVAERTEDFPTLPVGRSSPDEADFDQLESPALSPQHDSAANKVELKLIWMDGSVIQLKVSLTATCNDVISSLHRRGVISTGCPRLLLGTSLLEGGTCLSETGVSDGSELQLVLSQPCLNLDVSDNNLGDTGLEALVEGLPGPLQRVSLLRSGLCGKAGGRAVAKLMKASPGLEFLDLSGNNGFGAVSLGDTGIDLKALAAEIHSCYSLVHVTLADCSLEGFLGGQQLACLLYKTPNLQRLDVHSNNNLGSTGMLALSSALSALRRPLKLTGMTLEDTGLEGEEGGDSAGILLHQIPFLTSLNISNNLLLPAGLQALVKTMPDTTCISRLDACNIGLPCKLGLQEADFFRLLLEKCPGLKLVESEGHTFDGPPQFNEILSRMELIRTPGEVHDQIELLDISQLVLDHPLVATDFKRLTGLSLQQLQKLRSFNLNSLNHSFHSLPGNLGGIEGGIVLVKVLDAMSSIEHLSFNASRLGVAWTLGVGQVLIESLRSESGIGRERPDGSQLTIPRIQLTSLKSIDLSECGLHADAGSMLAELLQALPGLRGLSLARNYRLENAGVQAFANRLREEARGHSLVEIDLSCCSLSGEEGKVAVLAMLQHLPELDALAVSSNPGLGPHVAPILEHVLCNTQISSLSFGSCGISANVRLNLALLRSPHLTSLDMSGNTEIGPLGLQGFTSQLPKMNLQRLNLADCGLESRAGGDSIAALVSRSQSLQ</sequence>
<keyword evidence="2" id="KW-0433">Leucine-rich repeat</keyword>
<evidence type="ECO:0000256" key="3">
    <source>
        <dbReference type="ARBA" id="ARBA00022737"/>
    </source>
</evidence>
<comment type="caution">
    <text evidence="6">The sequence shown here is derived from an EMBL/GenBank/DDBJ whole genome shotgun (WGS) entry which is preliminary data.</text>
</comment>
<dbReference type="EMBL" id="CAMXCT030000121">
    <property type="protein sequence ID" value="CAL4761519.1"/>
    <property type="molecule type" value="Genomic_DNA"/>
</dbReference>
<reference evidence="6" key="1">
    <citation type="submission" date="2022-10" db="EMBL/GenBank/DDBJ databases">
        <authorList>
            <person name="Chen Y."/>
            <person name="Dougan E. K."/>
            <person name="Chan C."/>
            <person name="Rhodes N."/>
            <person name="Thang M."/>
        </authorList>
    </citation>
    <scope>NUCLEOTIDE SEQUENCE</scope>
</reference>
<dbReference type="GO" id="GO:0005634">
    <property type="term" value="C:nucleus"/>
    <property type="evidence" value="ECO:0007669"/>
    <property type="project" value="TreeGrafter"/>
</dbReference>
<dbReference type="InterPro" id="IPR000626">
    <property type="entry name" value="Ubiquitin-like_dom"/>
</dbReference>
<reference evidence="7 8" key="2">
    <citation type="submission" date="2024-05" db="EMBL/GenBank/DDBJ databases">
        <authorList>
            <person name="Chen Y."/>
            <person name="Shah S."/>
            <person name="Dougan E. K."/>
            <person name="Thang M."/>
            <person name="Chan C."/>
        </authorList>
    </citation>
    <scope>NUCLEOTIDE SEQUENCE [LARGE SCALE GENOMIC DNA]</scope>
</reference>
<dbReference type="SUPFAM" id="SSF54236">
    <property type="entry name" value="Ubiquitin-like"/>
    <property type="match status" value="1"/>
</dbReference>
<dbReference type="InterPro" id="IPR027038">
    <property type="entry name" value="RanGap"/>
</dbReference>
<feature type="region of interest" description="Disordered" evidence="4">
    <location>
        <begin position="50"/>
        <end position="82"/>
    </location>
</feature>
<dbReference type="SUPFAM" id="SSF52047">
    <property type="entry name" value="RNI-like"/>
    <property type="match status" value="2"/>
</dbReference>
<dbReference type="PANTHER" id="PTHR24113">
    <property type="entry name" value="RAN GTPASE-ACTIVATING PROTEIN 1"/>
    <property type="match status" value="1"/>
</dbReference>
<keyword evidence="3" id="KW-0677">Repeat</keyword>
<dbReference type="GO" id="GO:0005096">
    <property type="term" value="F:GTPase activator activity"/>
    <property type="evidence" value="ECO:0007669"/>
    <property type="project" value="UniProtKB-KW"/>
</dbReference>
<dbReference type="GO" id="GO:0048471">
    <property type="term" value="C:perinuclear region of cytoplasm"/>
    <property type="evidence" value="ECO:0007669"/>
    <property type="project" value="TreeGrafter"/>
</dbReference>
<dbReference type="Gene3D" id="3.80.10.10">
    <property type="entry name" value="Ribonuclease Inhibitor"/>
    <property type="match status" value="2"/>
</dbReference>
<accession>A0A9P1BIU8</accession>